<keyword evidence="2" id="KW-1133">Transmembrane helix</keyword>
<evidence type="ECO:0000256" key="1">
    <source>
        <dbReference type="SAM" id="MobiDB-lite"/>
    </source>
</evidence>
<dbReference type="Proteomes" id="UP000887566">
    <property type="component" value="Unplaced"/>
</dbReference>
<sequence length="88" mass="10209">MDDNNRRGQCELDSGRARASMGPPSGALASVFRRRRHLSAYLQLVISVAVYRHRQQNEPTYLRIWVTFFTGFYSSWHCPAYALRLSLM</sequence>
<keyword evidence="3" id="KW-1185">Reference proteome</keyword>
<dbReference type="AlphaFoldDB" id="A0A914VZJ6"/>
<evidence type="ECO:0000313" key="4">
    <source>
        <dbReference type="WBParaSite" id="PSAMB.scaffold271size59940.g4253.t1"/>
    </source>
</evidence>
<accession>A0A914VZJ6</accession>
<feature type="region of interest" description="Disordered" evidence="1">
    <location>
        <begin position="1"/>
        <end position="24"/>
    </location>
</feature>
<dbReference type="WBParaSite" id="PSAMB.scaffold271size59940.g4253.t1">
    <property type="protein sequence ID" value="PSAMB.scaffold271size59940.g4253.t1"/>
    <property type="gene ID" value="PSAMB.scaffold271size59940.g4253"/>
</dbReference>
<keyword evidence="2" id="KW-0812">Transmembrane</keyword>
<feature type="transmembrane region" description="Helical" evidence="2">
    <location>
        <begin position="60"/>
        <end position="83"/>
    </location>
</feature>
<organism evidence="3 4">
    <name type="scientific">Plectus sambesii</name>
    <dbReference type="NCBI Taxonomy" id="2011161"/>
    <lineage>
        <taxon>Eukaryota</taxon>
        <taxon>Metazoa</taxon>
        <taxon>Ecdysozoa</taxon>
        <taxon>Nematoda</taxon>
        <taxon>Chromadorea</taxon>
        <taxon>Plectida</taxon>
        <taxon>Plectina</taxon>
        <taxon>Plectoidea</taxon>
        <taxon>Plectidae</taxon>
        <taxon>Plectus</taxon>
    </lineage>
</organism>
<keyword evidence="2" id="KW-0472">Membrane</keyword>
<reference evidence="4" key="1">
    <citation type="submission" date="2022-11" db="UniProtKB">
        <authorList>
            <consortium name="WormBaseParasite"/>
        </authorList>
    </citation>
    <scope>IDENTIFICATION</scope>
</reference>
<feature type="compositionally biased region" description="Basic and acidic residues" evidence="1">
    <location>
        <begin position="1"/>
        <end position="16"/>
    </location>
</feature>
<protein>
    <submittedName>
        <fullName evidence="4">Uncharacterized protein</fullName>
    </submittedName>
</protein>
<proteinExistence type="predicted"/>
<evidence type="ECO:0000256" key="2">
    <source>
        <dbReference type="SAM" id="Phobius"/>
    </source>
</evidence>
<evidence type="ECO:0000313" key="3">
    <source>
        <dbReference type="Proteomes" id="UP000887566"/>
    </source>
</evidence>
<name>A0A914VZJ6_9BILA</name>